<feature type="chain" id="PRO_5045838961" description="Secreted protein" evidence="2">
    <location>
        <begin position="28"/>
        <end position="238"/>
    </location>
</feature>
<reference evidence="3 4" key="1">
    <citation type="submission" date="2022-07" db="EMBL/GenBank/DDBJ databases">
        <title>Methylomonas rivi sp. nov., Methylomonas rosea sp. nov., Methylomonas aureus sp. nov. and Methylomonas subterranea sp. nov., four novel methanotrophs isolated from a freshwater creek and the deep terrestrial subsurface.</title>
        <authorList>
            <person name="Abin C."/>
            <person name="Sankaranarayanan K."/>
            <person name="Garner C."/>
            <person name="Sindelar R."/>
            <person name="Kotary K."/>
            <person name="Garner R."/>
            <person name="Barclay S."/>
            <person name="Lawson P."/>
            <person name="Krumholz L."/>
        </authorList>
    </citation>
    <scope>NUCLEOTIDE SEQUENCE [LARGE SCALE GENOMIC DNA]</scope>
    <source>
        <strain evidence="3 4">WSC-6</strain>
    </source>
</reference>
<evidence type="ECO:0000313" key="3">
    <source>
        <dbReference type="EMBL" id="MCQ8130189.1"/>
    </source>
</evidence>
<evidence type="ECO:0000256" key="2">
    <source>
        <dbReference type="SAM" id="SignalP"/>
    </source>
</evidence>
<evidence type="ECO:0000256" key="1">
    <source>
        <dbReference type="SAM" id="Phobius"/>
    </source>
</evidence>
<sequence length="238" mass="25320">MNRLNRKSVLLAAAALLPPALTPSAHASSHYSGNVDFAYTISATNRNANGDMGFLSITDLFESGSYGESGSSTHAPSYQAFNGLGVLHNVSLQAQDSIQLGAAVSDYFSQLLISFENISLDVSDIFDISIDFSYSINAQVAGENADAEVQFSYSNEDFSLDNFDLAHASLDGDLFAEVFGFKSFGFVLSAGQTENLYFDSSVKGELEATVVPVPAAIWLFASGVVGLLGVQRNKPLKA</sequence>
<dbReference type="RefSeq" id="WP_256616613.1">
    <property type="nucleotide sequence ID" value="NZ_JANIBK010000133.1"/>
</dbReference>
<keyword evidence="1" id="KW-1133">Transmembrane helix</keyword>
<evidence type="ECO:0008006" key="5">
    <source>
        <dbReference type="Google" id="ProtNLM"/>
    </source>
</evidence>
<dbReference type="EMBL" id="JANIBK010000133">
    <property type="protein sequence ID" value="MCQ8130189.1"/>
    <property type="molecule type" value="Genomic_DNA"/>
</dbReference>
<accession>A0ABT1U9Y7</accession>
<keyword evidence="2" id="KW-0732">Signal</keyword>
<comment type="caution">
    <text evidence="3">The sequence shown here is derived from an EMBL/GenBank/DDBJ whole genome shotgun (WGS) entry which is preliminary data.</text>
</comment>
<evidence type="ECO:0000313" key="4">
    <source>
        <dbReference type="Proteomes" id="UP001524586"/>
    </source>
</evidence>
<keyword evidence="1" id="KW-0812">Transmembrane</keyword>
<proteinExistence type="predicted"/>
<protein>
    <recommendedName>
        <fullName evidence="5">Secreted protein</fullName>
    </recommendedName>
</protein>
<dbReference type="Proteomes" id="UP001524586">
    <property type="component" value="Unassembled WGS sequence"/>
</dbReference>
<feature type="transmembrane region" description="Helical" evidence="1">
    <location>
        <begin position="210"/>
        <end position="230"/>
    </location>
</feature>
<organism evidence="3 4">
    <name type="scientific">Methylomonas rivi</name>
    <dbReference type="NCBI Taxonomy" id="2952226"/>
    <lineage>
        <taxon>Bacteria</taxon>
        <taxon>Pseudomonadati</taxon>
        <taxon>Pseudomonadota</taxon>
        <taxon>Gammaproteobacteria</taxon>
        <taxon>Methylococcales</taxon>
        <taxon>Methylococcaceae</taxon>
        <taxon>Methylomonas</taxon>
    </lineage>
</organism>
<keyword evidence="1" id="KW-0472">Membrane</keyword>
<gene>
    <name evidence="3" type="ORF">NP596_17155</name>
</gene>
<keyword evidence="4" id="KW-1185">Reference proteome</keyword>
<feature type="signal peptide" evidence="2">
    <location>
        <begin position="1"/>
        <end position="27"/>
    </location>
</feature>
<name>A0ABT1U9Y7_9GAMM</name>